<dbReference type="PANTHER" id="PTHR31126">
    <property type="entry name" value="TYROSINE-PROTEIN PHOSPHATASE"/>
    <property type="match status" value="1"/>
</dbReference>
<dbReference type="RefSeq" id="WP_212519047.1">
    <property type="nucleotide sequence ID" value="NZ_JAGSOH010000044.1"/>
</dbReference>
<feature type="domain" description="Tyrosine specific protein phosphatases" evidence="2">
    <location>
        <begin position="130"/>
        <end position="168"/>
    </location>
</feature>
<evidence type="ECO:0000313" key="4">
    <source>
        <dbReference type="Proteomes" id="UP000676325"/>
    </source>
</evidence>
<dbReference type="InterPro" id="IPR016130">
    <property type="entry name" value="Tyr_Pase_AS"/>
</dbReference>
<evidence type="ECO:0000256" key="1">
    <source>
        <dbReference type="ARBA" id="ARBA00009580"/>
    </source>
</evidence>
<dbReference type="InterPro" id="IPR000387">
    <property type="entry name" value="Tyr_Pase_dom"/>
</dbReference>
<dbReference type="SUPFAM" id="SSF52799">
    <property type="entry name" value="(Phosphotyrosine protein) phosphatases II"/>
    <property type="match status" value="1"/>
</dbReference>
<reference evidence="3" key="1">
    <citation type="submission" date="2021-04" db="EMBL/GenBank/DDBJ databases">
        <title>Genome based classification of Actinospica acidithermotolerans sp. nov., an actinobacterium isolated from an Indonesian hot spring.</title>
        <authorList>
            <person name="Kusuma A.B."/>
            <person name="Putra K.E."/>
            <person name="Nafisah S."/>
            <person name="Loh J."/>
            <person name="Nouioui I."/>
            <person name="Goodfellow M."/>
        </authorList>
    </citation>
    <scope>NUCLEOTIDE SEQUENCE</scope>
    <source>
        <strain evidence="3">MGRD01-02</strain>
    </source>
</reference>
<proteinExistence type="inferred from homology"/>
<protein>
    <submittedName>
        <fullName evidence="3">Tyrosine-protein phosphatase</fullName>
    </submittedName>
</protein>
<accession>A0A941ILS6</accession>
<dbReference type="AlphaFoldDB" id="A0A941ILS6"/>
<gene>
    <name evidence="3" type="ORF">KDK95_16435</name>
</gene>
<dbReference type="PROSITE" id="PS50056">
    <property type="entry name" value="TYR_PHOSPHATASE_2"/>
    <property type="match status" value="1"/>
</dbReference>
<dbReference type="Proteomes" id="UP000676325">
    <property type="component" value="Unassembled WGS sequence"/>
</dbReference>
<dbReference type="GO" id="GO:0004721">
    <property type="term" value="F:phosphoprotein phosphatase activity"/>
    <property type="evidence" value="ECO:0007669"/>
    <property type="project" value="InterPro"/>
</dbReference>
<dbReference type="EMBL" id="JAGSOH010000044">
    <property type="protein sequence ID" value="MBR7827906.1"/>
    <property type="molecule type" value="Genomic_DNA"/>
</dbReference>
<dbReference type="InterPro" id="IPR026893">
    <property type="entry name" value="Tyr/Ser_Pase_IphP-type"/>
</dbReference>
<organism evidence="3 4">
    <name type="scientific">Actinospica acidithermotolerans</name>
    <dbReference type="NCBI Taxonomy" id="2828514"/>
    <lineage>
        <taxon>Bacteria</taxon>
        <taxon>Bacillati</taxon>
        <taxon>Actinomycetota</taxon>
        <taxon>Actinomycetes</taxon>
        <taxon>Catenulisporales</taxon>
        <taxon>Actinospicaceae</taxon>
        <taxon>Actinospica</taxon>
    </lineage>
</organism>
<evidence type="ECO:0000313" key="3">
    <source>
        <dbReference type="EMBL" id="MBR7827906.1"/>
    </source>
</evidence>
<dbReference type="InterPro" id="IPR029021">
    <property type="entry name" value="Prot-tyrosine_phosphatase-like"/>
</dbReference>
<dbReference type="Gene3D" id="3.90.190.10">
    <property type="entry name" value="Protein tyrosine phosphatase superfamily"/>
    <property type="match status" value="1"/>
</dbReference>
<dbReference type="Pfam" id="PF13350">
    <property type="entry name" value="Y_phosphatase3"/>
    <property type="match status" value="1"/>
</dbReference>
<comment type="caution">
    <text evidence="3">The sequence shown here is derived from an EMBL/GenBank/DDBJ whole genome shotgun (WGS) entry which is preliminary data.</text>
</comment>
<name>A0A941ILS6_9ACTN</name>
<comment type="similarity">
    <text evidence="1">Belongs to the protein-tyrosine phosphatase family.</text>
</comment>
<keyword evidence="4" id="KW-1185">Reference proteome</keyword>
<dbReference type="PROSITE" id="PS00383">
    <property type="entry name" value="TYR_PHOSPHATASE_1"/>
    <property type="match status" value="1"/>
</dbReference>
<sequence length="261" mass="28007">MIAGRDLGLTGLPNARDLGGYPAAEGRSVRAGLLLRAEALTNATPEDIGALVEMGVGTVVDLRGESEIAMFGVGPWTGPRAHVPTTDLTQALFARMMSAGPDGEPLAEDEVSKVMIDMYRHFVADESSRAAYAEALDLVTEQVSQGTPILFHCTAGKDRTGWLSAIVLTALGADRDTVLEDYLLTNQRATEGRGAPARAKLLALLRQLVGDRQPIAPLLDVRREYLQAAFEEAETKYGTFDAYLRKALGANIDRLRAAALL</sequence>
<dbReference type="PANTHER" id="PTHR31126:SF1">
    <property type="entry name" value="TYROSINE SPECIFIC PROTEIN PHOSPHATASES DOMAIN-CONTAINING PROTEIN"/>
    <property type="match status" value="1"/>
</dbReference>
<evidence type="ECO:0000259" key="2">
    <source>
        <dbReference type="PROSITE" id="PS50056"/>
    </source>
</evidence>